<evidence type="ECO:0000256" key="6">
    <source>
        <dbReference type="ARBA" id="ARBA00023136"/>
    </source>
</evidence>
<dbReference type="Proteomes" id="UP000624325">
    <property type="component" value="Unassembled WGS sequence"/>
</dbReference>
<feature type="transmembrane region" description="Helical" evidence="7">
    <location>
        <begin position="16"/>
        <end position="34"/>
    </location>
</feature>
<evidence type="ECO:0000313" key="10">
    <source>
        <dbReference type="Proteomes" id="UP000624325"/>
    </source>
</evidence>
<keyword evidence="10" id="KW-1185">Reference proteome</keyword>
<feature type="domain" description="VTT" evidence="8">
    <location>
        <begin position="34"/>
        <end position="158"/>
    </location>
</feature>
<evidence type="ECO:0000256" key="1">
    <source>
        <dbReference type="ARBA" id="ARBA00004651"/>
    </source>
</evidence>
<sequence>MDGFLDFLDPFITSPWVYGVVFALAALDAFLPIVPSEATLITAGVFAASGEPNVLLVILAGGAGAMAGDHISYFVGRAGGENVIKRIPEGTRRARTFAWVRELLLAHGGVALVIARYIPGGRTAITLTTGAIGYPRRRFTLFDALACFTWAAYTTLLGFLGGSAFQNNPLPGLALGFGLALAVAGLAELVRWLLNRHRRRPATPTEEHAVAGGHHDRT</sequence>
<feature type="transmembrane region" description="Helical" evidence="7">
    <location>
        <begin position="139"/>
        <end position="161"/>
    </location>
</feature>
<feature type="transmembrane region" description="Helical" evidence="7">
    <location>
        <begin position="54"/>
        <end position="76"/>
    </location>
</feature>
<accession>A0ABQ4BZH8</accession>
<evidence type="ECO:0000256" key="2">
    <source>
        <dbReference type="ARBA" id="ARBA00010792"/>
    </source>
</evidence>
<evidence type="ECO:0000256" key="5">
    <source>
        <dbReference type="ARBA" id="ARBA00022989"/>
    </source>
</evidence>
<dbReference type="EMBL" id="BONC01000011">
    <property type="protein sequence ID" value="GIF55939.1"/>
    <property type="molecule type" value="Genomic_DNA"/>
</dbReference>
<evidence type="ECO:0000256" key="7">
    <source>
        <dbReference type="SAM" id="Phobius"/>
    </source>
</evidence>
<protein>
    <submittedName>
        <fullName evidence="9">Membrane protein</fullName>
    </submittedName>
</protein>
<reference evidence="9 10" key="1">
    <citation type="submission" date="2021-01" db="EMBL/GenBank/DDBJ databases">
        <title>Whole genome shotgun sequence of Asanoa iriomotensis NBRC 100142.</title>
        <authorList>
            <person name="Komaki H."/>
            <person name="Tamura T."/>
        </authorList>
    </citation>
    <scope>NUCLEOTIDE SEQUENCE [LARGE SCALE GENOMIC DNA]</scope>
    <source>
        <strain evidence="9 10">NBRC 100142</strain>
    </source>
</reference>
<keyword evidence="4 7" id="KW-0812">Transmembrane</keyword>
<proteinExistence type="inferred from homology"/>
<name>A0ABQ4BZH8_9ACTN</name>
<dbReference type="PANTHER" id="PTHR42709">
    <property type="entry name" value="ALKALINE PHOSPHATASE LIKE PROTEIN"/>
    <property type="match status" value="1"/>
</dbReference>
<evidence type="ECO:0000313" key="9">
    <source>
        <dbReference type="EMBL" id="GIF55939.1"/>
    </source>
</evidence>
<dbReference type="InterPro" id="IPR051311">
    <property type="entry name" value="DedA_domain"/>
</dbReference>
<comment type="caution">
    <text evidence="9">The sequence shown here is derived from an EMBL/GenBank/DDBJ whole genome shotgun (WGS) entry which is preliminary data.</text>
</comment>
<comment type="similarity">
    <text evidence="2">Belongs to the DedA family.</text>
</comment>
<dbReference type="InterPro" id="IPR032816">
    <property type="entry name" value="VTT_dom"/>
</dbReference>
<keyword evidence="3" id="KW-1003">Cell membrane</keyword>
<evidence type="ECO:0000259" key="8">
    <source>
        <dbReference type="Pfam" id="PF09335"/>
    </source>
</evidence>
<organism evidence="9 10">
    <name type="scientific">Asanoa iriomotensis</name>
    <dbReference type="NCBI Taxonomy" id="234613"/>
    <lineage>
        <taxon>Bacteria</taxon>
        <taxon>Bacillati</taxon>
        <taxon>Actinomycetota</taxon>
        <taxon>Actinomycetes</taxon>
        <taxon>Micromonosporales</taxon>
        <taxon>Micromonosporaceae</taxon>
        <taxon>Asanoa</taxon>
    </lineage>
</organism>
<gene>
    <name evidence="9" type="ORF">Air01nite_20340</name>
</gene>
<dbReference type="Pfam" id="PF09335">
    <property type="entry name" value="VTT_dom"/>
    <property type="match status" value="1"/>
</dbReference>
<keyword evidence="5 7" id="KW-1133">Transmembrane helix</keyword>
<keyword evidence="6 7" id="KW-0472">Membrane</keyword>
<feature type="transmembrane region" description="Helical" evidence="7">
    <location>
        <begin position="173"/>
        <end position="194"/>
    </location>
</feature>
<dbReference type="RefSeq" id="WP_203701742.1">
    <property type="nucleotide sequence ID" value="NZ_BAAALU010000008.1"/>
</dbReference>
<evidence type="ECO:0000256" key="4">
    <source>
        <dbReference type="ARBA" id="ARBA00022692"/>
    </source>
</evidence>
<dbReference type="PANTHER" id="PTHR42709:SF6">
    <property type="entry name" value="UNDECAPRENYL PHOSPHATE TRANSPORTER A"/>
    <property type="match status" value="1"/>
</dbReference>
<comment type="subcellular location">
    <subcellularLocation>
        <location evidence="1">Cell membrane</location>
        <topology evidence="1">Multi-pass membrane protein</topology>
    </subcellularLocation>
</comment>
<evidence type="ECO:0000256" key="3">
    <source>
        <dbReference type="ARBA" id="ARBA00022475"/>
    </source>
</evidence>